<dbReference type="Proteomes" id="UP000076532">
    <property type="component" value="Unassembled WGS sequence"/>
</dbReference>
<feature type="compositionally biased region" description="Basic and acidic residues" evidence="1">
    <location>
        <begin position="77"/>
        <end position="86"/>
    </location>
</feature>
<proteinExistence type="predicted"/>
<gene>
    <name evidence="3" type="ORF">FIBSPDRAFT_1052485</name>
</gene>
<feature type="compositionally biased region" description="Acidic residues" evidence="1">
    <location>
        <begin position="166"/>
        <end position="176"/>
    </location>
</feature>
<evidence type="ECO:0000259" key="2">
    <source>
        <dbReference type="Pfam" id="PF04795"/>
    </source>
</evidence>
<reference evidence="3 4" key="1">
    <citation type="journal article" date="2016" name="Mol. Biol. Evol.">
        <title>Comparative Genomics of Early-Diverging Mushroom-Forming Fungi Provides Insights into the Origins of Lignocellulose Decay Capabilities.</title>
        <authorList>
            <person name="Nagy L.G."/>
            <person name="Riley R."/>
            <person name="Tritt A."/>
            <person name="Adam C."/>
            <person name="Daum C."/>
            <person name="Floudas D."/>
            <person name="Sun H."/>
            <person name="Yadav J.S."/>
            <person name="Pangilinan J."/>
            <person name="Larsson K.H."/>
            <person name="Matsuura K."/>
            <person name="Barry K."/>
            <person name="Labutti K."/>
            <person name="Kuo R."/>
            <person name="Ohm R.A."/>
            <person name="Bhattacharya S.S."/>
            <person name="Shirouzu T."/>
            <person name="Yoshinaga Y."/>
            <person name="Martin F.M."/>
            <person name="Grigoriev I.V."/>
            <person name="Hibbett D.S."/>
        </authorList>
    </citation>
    <scope>NUCLEOTIDE SEQUENCE [LARGE SCALE GENOMIC DNA]</scope>
    <source>
        <strain evidence="3 4">CBS 109695</strain>
    </source>
</reference>
<dbReference type="GO" id="GO:0031011">
    <property type="term" value="C:Ino80 complex"/>
    <property type="evidence" value="ECO:0007669"/>
    <property type="project" value="InterPro"/>
</dbReference>
<evidence type="ECO:0000256" key="1">
    <source>
        <dbReference type="SAM" id="MobiDB-lite"/>
    </source>
</evidence>
<evidence type="ECO:0000313" key="3">
    <source>
        <dbReference type="EMBL" id="KZP08322.1"/>
    </source>
</evidence>
<sequence length="182" mass="20306">MEMSVESDADAPEEQGADVEEQMDGADEDDDEQDAEPEVDVDRELELDLVPRVHWERLGQRRETDDGALGRASYGREQPHRPRRAVDIVQEEEIADRDQDRAPTPGNPRKHMNLSEKEPEDEKAETINRHLKKQSRPQTKNKRVAQIKATPQSTTKAPTPASASDAGEEDEGDGEDGEKGSA</sequence>
<feature type="compositionally biased region" description="Basic and acidic residues" evidence="1">
    <location>
        <begin position="40"/>
        <end position="65"/>
    </location>
</feature>
<feature type="domain" description="INO80 complex subunit B-like conserved region" evidence="2">
    <location>
        <begin position="109"/>
        <end position="157"/>
    </location>
</feature>
<organism evidence="3 4">
    <name type="scientific">Athelia psychrophila</name>
    <dbReference type="NCBI Taxonomy" id="1759441"/>
    <lineage>
        <taxon>Eukaryota</taxon>
        <taxon>Fungi</taxon>
        <taxon>Dikarya</taxon>
        <taxon>Basidiomycota</taxon>
        <taxon>Agaricomycotina</taxon>
        <taxon>Agaricomycetes</taxon>
        <taxon>Agaricomycetidae</taxon>
        <taxon>Atheliales</taxon>
        <taxon>Atheliaceae</taxon>
        <taxon>Athelia</taxon>
    </lineage>
</organism>
<protein>
    <recommendedName>
        <fullName evidence="2">INO80 complex subunit B-like conserved region domain-containing protein</fullName>
    </recommendedName>
</protein>
<feature type="compositionally biased region" description="Basic residues" evidence="1">
    <location>
        <begin position="129"/>
        <end position="145"/>
    </location>
</feature>
<feature type="compositionally biased region" description="Acidic residues" evidence="1">
    <location>
        <begin position="1"/>
        <end position="39"/>
    </location>
</feature>
<evidence type="ECO:0000313" key="4">
    <source>
        <dbReference type="Proteomes" id="UP000076532"/>
    </source>
</evidence>
<name>A0A165X929_9AGAM</name>
<dbReference type="AlphaFoldDB" id="A0A165X929"/>
<accession>A0A165X929</accession>
<dbReference type="InterPro" id="IPR006880">
    <property type="entry name" value="INO80B_C"/>
</dbReference>
<dbReference type="EMBL" id="KV417724">
    <property type="protein sequence ID" value="KZP08322.1"/>
    <property type="molecule type" value="Genomic_DNA"/>
</dbReference>
<keyword evidence="4" id="KW-1185">Reference proteome</keyword>
<dbReference type="Pfam" id="PF04795">
    <property type="entry name" value="PAPA-1"/>
    <property type="match status" value="1"/>
</dbReference>
<feature type="region of interest" description="Disordered" evidence="1">
    <location>
        <begin position="1"/>
        <end position="182"/>
    </location>
</feature>
<dbReference type="OrthoDB" id="2021186at2759"/>